<dbReference type="InterPro" id="IPR032675">
    <property type="entry name" value="LRR_dom_sf"/>
</dbReference>
<proteinExistence type="predicted"/>
<organism evidence="4 5">
    <name type="scientific">Rhipicephalus microplus</name>
    <name type="common">Cattle tick</name>
    <name type="synonym">Boophilus microplus</name>
    <dbReference type="NCBI Taxonomy" id="6941"/>
    <lineage>
        <taxon>Eukaryota</taxon>
        <taxon>Metazoa</taxon>
        <taxon>Ecdysozoa</taxon>
        <taxon>Arthropoda</taxon>
        <taxon>Chelicerata</taxon>
        <taxon>Arachnida</taxon>
        <taxon>Acari</taxon>
        <taxon>Parasitiformes</taxon>
        <taxon>Ixodida</taxon>
        <taxon>Ixodoidea</taxon>
        <taxon>Ixodidae</taxon>
        <taxon>Rhipicephalinae</taxon>
        <taxon>Rhipicephalus</taxon>
        <taxon>Boophilus</taxon>
    </lineage>
</organism>
<keyword evidence="1" id="KW-0433">Leucine-rich repeat</keyword>
<gene>
    <name evidence="4" type="ORF">HPB51_019210</name>
</gene>
<evidence type="ECO:0000256" key="2">
    <source>
        <dbReference type="ARBA" id="ARBA00022729"/>
    </source>
</evidence>
<keyword evidence="2" id="KW-0732">Signal</keyword>
<dbReference type="EMBL" id="JABSTU010000005">
    <property type="protein sequence ID" value="KAH8031589.1"/>
    <property type="molecule type" value="Genomic_DNA"/>
</dbReference>
<accession>A0A9J6EBZ9</accession>
<keyword evidence="5" id="KW-1185">Reference proteome</keyword>
<dbReference type="Gene3D" id="3.80.10.10">
    <property type="entry name" value="Ribonuclease Inhibitor"/>
    <property type="match status" value="2"/>
</dbReference>
<dbReference type="FunFam" id="3.80.10.10:FF:000230">
    <property type="entry name" value="Leucine-rich repeat-containing protein 57"/>
    <property type="match status" value="1"/>
</dbReference>
<evidence type="ECO:0000313" key="4">
    <source>
        <dbReference type="EMBL" id="KAH8031589.1"/>
    </source>
</evidence>
<evidence type="ECO:0000256" key="3">
    <source>
        <dbReference type="ARBA" id="ARBA00022737"/>
    </source>
</evidence>
<dbReference type="SMART" id="SM00369">
    <property type="entry name" value="LRR_TYP"/>
    <property type="match status" value="5"/>
</dbReference>
<evidence type="ECO:0000313" key="5">
    <source>
        <dbReference type="Proteomes" id="UP000821866"/>
    </source>
</evidence>
<dbReference type="VEuPathDB" id="VectorBase:LOC119163874"/>
<dbReference type="Pfam" id="PF13855">
    <property type="entry name" value="LRR_8"/>
    <property type="match status" value="1"/>
</dbReference>
<dbReference type="Proteomes" id="UP000821866">
    <property type="component" value="Chromosome 3"/>
</dbReference>
<reference evidence="4" key="2">
    <citation type="submission" date="2021-09" db="EMBL/GenBank/DDBJ databases">
        <authorList>
            <person name="Jia N."/>
            <person name="Wang J."/>
            <person name="Shi W."/>
            <person name="Du L."/>
            <person name="Sun Y."/>
            <person name="Zhan W."/>
            <person name="Jiang J."/>
            <person name="Wang Q."/>
            <person name="Zhang B."/>
            <person name="Ji P."/>
            <person name="Sakyi L.B."/>
            <person name="Cui X."/>
            <person name="Yuan T."/>
            <person name="Jiang B."/>
            <person name="Yang W."/>
            <person name="Lam T.T.-Y."/>
            <person name="Chang Q."/>
            <person name="Ding S."/>
            <person name="Wang X."/>
            <person name="Zhu J."/>
            <person name="Ruan X."/>
            <person name="Zhao L."/>
            <person name="Wei J."/>
            <person name="Que T."/>
            <person name="Du C."/>
            <person name="Cheng J."/>
            <person name="Dai P."/>
            <person name="Han X."/>
            <person name="Huang E."/>
            <person name="Gao Y."/>
            <person name="Liu J."/>
            <person name="Shao H."/>
            <person name="Ye R."/>
            <person name="Li L."/>
            <person name="Wei W."/>
            <person name="Wang X."/>
            <person name="Wang C."/>
            <person name="Huo Q."/>
            <person name="Li W."/>
            <person name="Guo W."/>
            <person name="Chen H."/>
            <person name="Chen S."/>
            <person name="Zhou L."/>
            <person name="Zhou L."/>
            <person name="Ni X."/>
            <person name="Tian J."/>
            <person name="Zhou Y."/>
            <person name="Sheng Y."/>
            <person name="Liu T."/>
            <person name="Pan Y."/>
            <person name="Xia L."/>
            <person name="Li J."/>
            <person name="Zhao F."/>
            <person name="Cao W."/>
        </authorList>
    </citation>
    <scope>NUCLEOTIDE SEQUENCE</scope>
    <source>
        <strain evidence="4">Rmic-2018</strain>
        <tissue evidence="4">Larvae</tissue>
    </source>
</reference>
<dbReference type="AlphaFoldDB" id="A0A9J6EBZ9"/>
<dbReference type="Pfam" id="PF00560">
    <property type="entry name" value="LRR_1"/>
    <property type="match status" value="2"/>
</dbReference>
<evidence type="ECO:0000256" key="1">
    <source>
        <dbReference type="ARBA" id="ARBA00022614"/>
    </source>
</evidence>
<comment type="caution">
    <text evidence="4">The sequence shown here is derived from an EMBL/GenBank/DDBJ whole genome shotgun (WGS) entry which is preliminary data.</text>
</comment>
<reference evidence="4" key="1">
    <citation type="journal article" date="2020" name="Cell">
        <title>Large-Scale Comparative Analyses of Tick Genomes Elucidate Their Genetic Diversity and Vector Capacities.</title>
        <authorList>
            <consortium name="Tick Genome and Microbiome Consortium (TIGMIC)"/>
            <person name="Jia N."/>
            <person name="Wang J."/>
            <person name="Shi W."/>
            <person name="Du L."/>
            <person name="Sun Y."/>
            <person name="Zhan W."/>
            <person name="Jiang J.F."/>
            <person name="Wang Q."/>
            <person name="Zhang B."/>
            <person name="Ji P."/>
            <person name="Bell-Sakyi L."/>
            <person name="Cui X.M."/>
            <person name="Yuan T.T."/>
            <person name="Jiang B.G."/>
            <person name="Yang W.F."/>
            <person name="Lam T.T."/>
            <person name="Chang Q.C."/>
            <person name="Ding S.J."/>
            <person name="Wang X.J."/>
            <person name="Zhu J.G."/>
            <person name="Ruan X.D."/>
            <person name="Zhao L."/>
            <person name="Wei J.T."/>
            <person name="Ye R.Z."/>
            <person name="Que T.C."/>
            <person name="Du C.H."/>
            <person name="Zhou Y.H."/>
            <person name="Cheng J.X."/>
            <person name="Dai P.F."/>
            <person name="Guo W.B."/>
            <person name="Han X.H."/>
            <person name="Huang E.J."/>
            <person name="Li L.F."/>
            <person name="Wei W."/>
            <person name="Gao Y.C."/>
            <person name="Liu J.Z."/>
            <person name="Shao H.Z."/>
            <person name="Wang X."/>
            <person name="Wang C.C."/>
            <person name="Yang T.C."/>
            <person name="Huo Q.B."/>
            <person name="Li W."/>
            <person name="Chen H.Y."/>
            <person name="Chen S.E."/>
            <person name="Zhou L.G."/>
            <person name="Ni X.B."/>
            <person name="Tian J.H."/>
            <person name="Sheng Y."/>
            <person name="Liu T."/>
            <person name="Pan Y.S."/>
            <person name="Xia L.Y."/>
            <person name="Li J."/>
            <person name="Zhao F."/>
            <person name="Cao W.C."/>
        </authorList>
    </citation>
    <scope>NUCLEOTIDE SEQUENCE</scope>
    <source>
        <strain evidence="4">Rmic-2018</strain>
    </source>
</reference>
<dbReference type="InterPro" id="IPR003591">
    <property type="entry name" value="Leu-rich_rpt_typical-subtyp"/>
</dbReference>
<dbReference type="PANTHER" id="PTHR24373">
    <property type="entry name" value="SLIT RELATED LEUCINE-RICH REPEAT NEURONAL PROTEIN"/>
    <property type="match status" value="1"/>
</dbReference>
<name>A0A9J6EBZ9_RHIMP</name>
<keyword evidence="3" id="KW-0677">Repeat</keyword>
<dbReference type="SUPFAM" id="SSF52058">
    <property type="entry name" value="L domain-like"/>
    <property type="match status" value="1"/>
</dbReference>
<sequence length="258" mass="28442">MGNSIKPHIQNAGKTGVCTLPNSNLKEFPKELFLTAGVLRTLDLSGNKLSSIPATINKFELLKHLTLSNNRIAFLPDSMSKLKKLETLNLGSNHLSRLPETLSGLSNLRNVNLSDNRLTAFPHCFCGLKHLDVLDLSRNRISEVPDFVGDLHATELNLNQNQVSMISESIANCPRLKVLRLEENCLQINSIPTQLLSNSNVSLLAVEGNLFELKDFQEKDGYETVRVAAQSCGSPLMVTLCELVVTEFATRDTAKVSE</sequence>
<dbReference type="InterPro" id="IPR050328">
    <property type="entry name" value="Dev_Immune_Receptor"/>
</dbReference>
<dbReference type="SMART" id="SM00364">
    <property type="entry name" value="LRR_BAC"/>
    <property type="match status" value="5"/>
</dbReference>
<dbReference type="InterPro" id="IPR001611">
    <property type="entry name" value="Leu-rich_rpt"/>
</dbReference>
<dbReference type="PROSITE" id="PS51450">
    <property type="entry name" value="LRR"/>
    <property type="match status" value="4"/>
</dbReference>
<dbReference type="PANTHER" id="PTHR24373:SF275">
    <property type="entry name" value="TIR DOMAIN-CONTAINING PROTEIN"/>
    <property type="match status" value="1"/>
</dbReference>
<protein>
    <submittedName>
        <fullName evidence="4">Uncharacterized protein</fullName>
    </submittedName>
</protein>
<dbReference type="PRINTS" id="PR00019">
    <property type="entry name" value="LEURICHRPT"/>
</dbReference>